<keyword evidence="2" id="KW-1185">Reference proteome</keyword>
<evidence type="ECO:0000313" key="2">
    <source>
        <dbReference type="Proteomes" id="UP001479436"/>
    </source>
</evidence>
<dbReference type="Proteomes" id="UP001479436">
    <property type="component" value="Unassembled WGS sequence"/>
</dbReference>
<proteinExistence type="predicted"/>
<name>A0ABR2W5Z7_9FUNG</name>
<evidence type="ECO:0000313" key="1">
    <source>
        <dbReference type="EMBL" id="KAK9720404.1"/>
    </source>
</evidence>
<organism evidence="1 2">
    <name type="scientific">Basidiobolus ranarum</name>
    <dbReference type="NCBI Taxonomy" id="34480"/>
    <lineage>
        <taxon>Eukaryota</taxon>
        <taxon>Fungi</taxon>
        <taxon>Fungi incertae sedis</taxon>
        <taxon>Zoopagomycota</taxon>
        <taxon>Entomophthoromycotina</taxon>
        <taxon>Basidiobolomycetes</taxon>
        <taxon>Basidiobolales</taxon>
        <taxon>Basidiobolaceae</taxon>
        <taxon>Basidiobolus</taxon>
    </lineage>
</organism>
<gene>
    <name evidence="1" type="ORF">K7432_004174</name>
</gene>
<protein>
    <submittedName>
        <fullName evidence="1">Uncharacterized protein</fullName>
    </submittedName>
</protein>
<accession>A0ABR2W5Z7</accession>
<comment type="caution">
    <text evidence="1">The sequence shown here is derived from an EMBL/GenBank/DDBJ whole genome shotgun (WGS) entry which is preliminary data.</text>
</comment>
<dbReference type="EMBL" id="JASJQH010007015">
    <property type="protein sequence ID" value="KAK9720404.1"/>
    <property type="molecule type" value="Genomic_DNA"/>
</dbReference>
<sequence length="63" mass="7332">MPRQNIATEPETFEPILFTVDPRFEIDCLNDGFGVHLRERREQITEHDLPDNTPENVVMCPHA</sequence>
<reference evidence="1 2" key="1">
    <citation type="submission" date="2023-04" db="EMBL/GenBank/DDBJ databases">
        <title>Genome of Basidiobolus ranarum AG-B5.</title>
        <authorList>
            <person name="Stajich J.E."/>
            <person name="Carter-House D."/>
            <person name="Gryganskyi A."/>
        </authorList>
    </citation>
    <scope>NUCLEOTIDE SEQUENCE [LARGE SCALE GENOMIC DNA]</scope>
    <source>
        <strain evidence="1 2">AG-B5</strain>
    </source>
</reference>